<dbReference type="InterPro" id="IPR036047">
    <property type="entry name" value="F-box-like_dom_sf"/>
</dbReference>
<dbReference type="KEGG" id="ehx:EMIHUDRAFT_244173"/>
<protein>
    <recommendedName>
        <fullName evidence="3">F-box domain-containing protein</fullName>
    </recommendedName>
</protein>
<keyword evidence="2" id="KW-1185">Reference proteome</keyword>
<dbReference type="HOGENOM" id="CLU_913464_0_0_1"/>
<organism evidence="1 2">
    <name type="scientific">Emiliania huxleyi (strain CCMP1516)</name>
    <dbReference type="NCBI Taxonomy" id="280463"/>
    <lineage>
        <taxon>Eukaryota</taxon>
        <taxon>Haptista</taxon>
        <taxon>Haptophyta</taxon>
        <taxon>Prymnesiophyceae</taxon>
        <taxon>Isochrysidales</taxon>
        <taxon>Noelaerhabdaceae</taxon>
        <taxon>Emiliania</taxon>
    </lineage>
</organism>
<dbReference type="EnsemblProtists" id="EOD18266">
    <property type="protein sequence ID" value="EOD18266"/>
    <property type="gene ID" value="EMIHUDRAFT_196424"/>
</dbReference>
<proteinExistence type="predicted"/>
<dbReference type="Proteomes" id="UP000013827">
    <property type="component" value="Unassembled WGS sequence"/>
</dbReference>
<dbReference type="GeneID" id="19046267"/>
<dbReference type="EnsemblProtists" id="EOD17268">
    <property type="protein sequence ID" value="EOD17268"/>
    <property type="gene ID" value="EMIHUDRAFT_244173"/>
</dbReference>
<dbReference type="RefSeq" id="XP_005769697.1">
    <property type="nucleotide sequence ID" value="XM_005769640.1"/>
</dbReference>
<name>A0A0D3J431_EMIH1</name>
<dbReference type="AlphaFoldDB" id="A0A0D3J431"/>
<accession>A0A0D3J431</accession>
<evidence type="ECO:0000313" key="2">
    <source>
        <dbReference type="Proteomes" id="UP000013827"/>
    </source>
</evidence>
<dbReference type="RefSeq" id="XP_005770695.1">
    <property type="nucleotide sequence ID" value="XM_005770638.1"/>
</dbReference>
<evidence type="ECO:0000313" key="1">
    <source>
        <dbReference type="EnsemblProtists" id="EOD18266"/>
    </source>
</evidence>
<evidence type="ECO:0008006" key="3">
    <source>
        <dbReference type="Google" id="ProtNLM"/>
    </source>
</evidence>
<reference evidence="1" key="2">
    <citation type="submission" date="2024-10" db="UniProtKB">
        <authorList>
            <consortium name="EnsemblProtists"/>
        </authorList>
    </citation>
    <scope>IDENTIFICATION</scope>
</reference>
<dbReference type="PaxDb" id="2903-EOD17268"/>
<sequence length="305" mass="33079">MNAGYLLQALLLLVPVWWLLGGRVATARFVKRRLGLKLLATAAGREPAADSQKEVLNTDFPDELLDAIVSHLDLPALKSAQAACDSWRLSVRRVCTPAFLADRFDVPALLSMGAPVSSLLERIKVASRSQSAGWHELDAALRAGDDYLPEGVRTEMLLACSWFIKCSLLHYSVQSIAAKAVEFPLSVLPLGFVLLRTKGADPENTTKVAWMQGDAPRNCEACQSVMNDPRRGHLVLACGFVTNAILTNGSAEQQGGIAHGWSRTGCSVAIHSPTRGSMTIRMDGLPPNAMPLRRNVQVRVPFSVE</sequence>
<reference evidence="2" key="1">
    <citation type="journal article" date="2013" name="Nature">
        <title>Pan genome of the phytoplankton Emiliania underpins its global distribution.</title>
        <authorList>
            <person name="Read B.A."/>
            <person name="Kegel J."/>
            <person name="Klute M.J."/>
            <person name="Kuo A."/>
            <person name="Lefebvre S.C."/>
            <person name="Maumus F."/>
            <person name="Mayer C."/>
            <person name="Miller J."/>
            <person name="Monier A."/>
            <person name="Salamov A."/>
            <person name="Young J."/>
            <person name="Aguilar M."/>
            <person name="Claverie J.M."/>
            <person name="Frickenhaus S."/>
            <person name="Gonzalez K."/>
            <person name="Herman E.K."/>
            <person name="Lin Y.C."/>
            <person name="Napier J."/>
            <person name="Ogata H."/>
            <person name="Sarno A.F."/>
            <person name="Shmutz J."/>
            <person name="Schroeder D."/>
            <person name="de Vargas C."/>
            <person name="Verret F."/>
            <person name="von Dassow P."/>
            <person name="Valentin K."/>
            <person name="Van de Peer Y."/>
            <person name="Wheeler G."/>
            <person name="Dacks J.B."/>
            <person name="Delwiche C.F."/>
            <person name="Dyhrman S.T."/>
            <person name="Glockner G."/>
            <person name="John U."/>
            <person name="Richards T."/>
            <person name="Worden A.Z."/>
            <person name="Zhang X."/>
            <person name="Grigoriev I.V."/>
            <person name="Allen A.E."/>
            <person name="Bidle K."/>
            <person name="Borodovsky M."/>
            <person name="Bowler C."/>
            <person name="Brownlee C."/>
            <person name="Cock J.M."/>
            <person name="Elias M."/>
            <person name="Gladyshev V.N."/>
            <person name="Groth M."/>
            <person name="Guda C."/>
            <person name="Hadaegh A."/>
            <person name="Iglesias-Rodriguez M.D."/>
            <person name="Jenkins J."/>
            <person name="Jones B.M."/>
            <person name="Lawson T."/>
            <person name="Leese F."/>
            <person name="Lindquist E."/>
            <person name="Lobanov A."/>
            <person name="Lomsadze A."/>
            <person name="Malik S.B."/>
            <person name="Marsh M.E."/>
            <person name="Mackinder L."/>
            <person name="Mock T."/>
            <person name="Mueller-Roeber B."/>
            <person name="Pagarete A."/>
            <person name="Parker M."/>
            <person name="Probert I."/>
            <person name="Quesneville H."/>
            <person name="Raines C."/>
            <person name="Rensing S.A."/>
            <person name="Riano-Pachon D.M."/>
            <person name="Richier S."/>
            <person name="Rokitta S."/>
            <person name="Shiraiwa Y."/>
            <person name="Soanes D.M."/>
            <person name="van der Giezen M."/>
            <person name="Wahlund T.M."/>
            <person name="Williams B."/>
            <person name="Wilson W."/>
            <person name="Wolfe G."/>
            <person name="Wurch L.L."/>
        </authorList>
    </citation>
    <scope>NUCLEOTIDE SEQUENCE</scope>
</reference>
<dbReference type="SUPFAM" id="SSF81383">
    <property type="entry name" value="F-box domain"/>
    <property type="match status" value="1"/>
</dbReference>
<dbReference type="KEGG" id="ehx:EMIHUDRAFT_196424"/>
<dbReference type="GeneID" id="17263418"/>